<organism evidence="6 7">
    <name type="scientific">Dillenia turbinata</name>
    <dbReference type="NCBI Taxonomy" id="194707"/>
    <lineage>
        <taxon>Eukaryota</taxon>
        <taxon>Viridiplantae</taxon>
        <taxon>Streptophyta</taxon>
        <taxon>Embryophyta</taxon>
        <taxon>Tracheophyta</taxon>
        <taxon>Spermatophyta</taxon>
        <taxon>Magnoliopsida</taxon>
        <taxon>eudicotyledons</taxon>
        <taxon>Gunneridae</taxon>
        <taxon>Pentapetalae</taxon>
        <taxon>Dilleniales</taxon>
        <taxon>Dilleniaceae</taxon>
        <taxon>Dillenia</taxon>
    </lineage>
</organism>
<evidence type="ECO:0000256" key="4">
    <source>
        <dbReference type="ARBA" id="ARBA00023098"/>
    </source>
</evidence>
<dbReference type="PANTHER" id="PTHR46020:SF4">
    <property type="entry name" value="OS04G0650200 PROTEIN"/>
    <property type="match status" value="1"/>
</dbReference>
<accession>A0AAN8ZCW2</accession>
<dbReference type="PANTHER" id="PTHR46020">
    <property type="entry name" value="OSJNBB0059K02.9 PROTEIN"/>
    <property type="match status" value="1"/>
</dbReference>
<evidence type="ECO:0000256" key="5">
    <source>
        <dbReference type="SAM" id="MobiDB-lite"/>
    </source>
</evidence>
<proteinExistence type="inferred from homology"/>
<dbReference type="Proteomes" id="UP001370490">
    <property type="component" value="Unassembled WGS sequence"/>
</dbReference>
<evidence type="ECO:0000256" key="3">
    <source>
        <dbReference type="ARBA" id="ARBA00022963"/>
    </source>
</evidence>
<keyword evidence="2" id="KW-0378">Hydrolase</keyword>
<protein>
    <submittedName>
        <fullName evidence="6">GDSL lipase/esterase</fullName>
    </submittedName>
</protein>
<evidence type="ECO:0000313" key="6">
    <source>
        <dbReference type="EMBL" id="KAK6933526.1"/>
    </source>
</evidence>
<dbReference type="InterPro" id="IPR036514">
    <property type="entry name" value="SGNH_hydro_sf"/>
</dbReference>
<keyword evidence="3" id="KW-0442">Lipid degradation</keyword>
<dbReference type="Pfam" id="PF00657">
    <property type="entry name" value="Lipase_GDSL"/>
    <property type="match status" value="1"/>
</dbReference>
<evidence type="ECO:0000256" key="1">
    <source>
        <dbReference type="ARBA" id="ARBA00008668"/>
    </source>
</evidence>
<dbReference type="InterPro" id="IPR001087">
    <property type="entry name" value="GDSL"/>
</dbReference>
<reference evidence="6 7" key="1">
    <citation type="submission" date="2023-12" db="EMBL/GenBank/DDBJ databases">
        <title>A high-quality genome assembly for Dillenia turbinata (Dilleniales).</title>
        <authorList>
            <person name="Chanderbali A."/>
        </authorList>
    </citation>
    <scope>NUCLEOTIDE SEQUENCE [LARGE SCALE GENOMIC DNA]</scope>
    <source>
        <strain evidence="6">LSX21</strain>
        <tissue evidence="6">Leaf</tissue>
    </source>
</reference>
<keyword evidence="4" id="KW-0443">Lipid metabolism</keyword>
<dbReference type="GO" id="GO:0016042">
    <property type="term" value="P:lipid catabolic process"/>
    <property type="evidence" value="ECO:0007669"/>
    <property type="project" value="UniProtKB-KW"/>
</dbReference>
<dbReference type="GO" id="GO:0016788">
    <property type="term" value="F:hydrolase activity, acting on ester bonds"/>
    <property type="evidence" value="ECO:0007669"/>
    <property type="project" value="InterPro"/>
</dbReference>
<evidence type="ECO:0000313" key="7">
    <source>
        <dbReference type="Proteomes" id="UP001370490"/>
    </source>
</evidence>
<name>A0AAN8ZCW2_9MAGN</name>
<evidence type="ECO:0000256" key="2">
    <source>
        <dbReference type="ARBA" id="ARBA00022801"/>
    </source>
</evidence>
<feature type="region of interest" description="Disordered" evidence="5">
    <location>
        <begin position="1"/>
        <end position="22"/>
    </location>
</feature>
<dbReference type="EMBL" id="JBAMMX010000009">
    <property type="protein sequence ID" value="KAK6933526.1"/>
    <property type="molecule type" value="Genomic_DNA"/>
</dbReference>
<keyword evidence="7" id="KW-1185">Reference proteome</keyword>
<sequence length="339" mass="37599">MAKKINVVEGSRHGFDHSPQGRQGSNKRLFVFGDSYVDTGNTGKAFSPAWKAPYGSTFPGKPAGRFSDGRVLTDYLASFLGIRSPIPYRWRKYGKEVLKYGMNFGSGGTGVFDTIVPGPNMTTQINYFEQQVAEKVYTKQDLGNSIALASIAGNDYATFILLNGSSEPLQDFTRSVINQISVNLKRIHNLGVRKILVTSIEPLGCLPRIAAKFLYKKCSQIENSATTFHNQLLQQVVRDLNNATHQSAFRIIDLNYAFLSAMKKQNNHTGTVKFGDPLKPCCVGVAEGYSCGDVDENGVKKFAMCKHPMSAFFWDDVHPTQEGWHEVFLALQPSLNKLH</sequence>
<comment type="caution">
    <text evidence="6">The sequence shown here is derived from an EMBL/GenBank/DDBJ whole genome shotgun (WGS) entry which is preliminary data.</text>
</comment>
<dbReference type="Gene3D" id="3.40.50.1110">
    <property type="entry name" value="SGNH hydrolase"/>
    <property type="match status" value="1"/>
</dbReference>
<dbReference type="AlphaFoldDB" id="A0AAN8ZCW2"/>
<comment type="similarity">
    <text evidence="1">Belongs to the 'GDSL' lipolytic enzyme family.</text>
</comment>
<gene>
    <name evidence="6" type="ORF">RJ641_036420</name>
</gene>
<dbReference type="SUPFAM" id="SSF52266">
    <property type="entry name" value="SGNH hydrolase"/>
    <property type="match status" value="1"/>
</dbReference>